<gene>
    <name evidence="2" type="ORF">TWF730_010745</name>
</gene>
<dbReference type="Proteomes" id="UP001373714">
    <property type="component" value="Unassembled WGS sequence"/>
</dbReference>
<comment type="caution">
    <text evidence="2">The sequence shown here is derived from an EMBL/GenBank/DDBJ whole genome shotgun (WGS) entry which is preliminary data.</text>
</comment>
<dbReference type="EMBL" id="JAVHNS010000008">
    <property type="protein sequence ID" value="KAK6346422.1"/>
    <property type="molecule type" value="Genomic_DNA"/>
</dbReference>
<accession>A0AAV9UP61</accession>
<keyword evidence="3" id="KW-1185">Reference proteome</keyword>
<feature type="region of interest" description="Disordered" evidence="1">
    <location>
        <begin position="234"/>
        <end position="286"/>
    </location>
</feature>
<evidence type="ECO:0000313" key="3">
    <source>
        <dbReference type="Proteomes" id="UP001373714"/>
    </source>
</evidence>
<evidence type="ECO:0000313" key="2">
    <source>
        <dbReference type="EMBL" id="KAK6346422.1"/>
    </source>
</evidence>
<proteinExistence type="predicted"/>
<organism evidence="2 3">
    <name type="scientific">Orbilia blumenaviensis</name>
    <dbReference type="NCBI Taxonomy" id="1796055"/>
    <lineage>
        <taxon>Eukaryota</taxon>
        <taxon>Fungi</taxon>
        <taxon>Dikarya</taxon>
        <taxon>Ascomycota</taxon>
        <taxon>Pezizomycotina</taxon>
        <taxon>Orbiliomycetes</taxon>
        <taxon>Orbiliales</taxon>
        <taxon>Orbiliaceae</taxon>
        <taxon>Orbilia</taxon>
    </lineage>
</organism>
<evidence type="ECO:0000256" key="1">
    <source>
        <dbReference type="SAM" id="MobiDB-lite"/>
    </source>
</evidence>
<sequence length="326" mass="36814">MEDLDPRRVSFYRVRIKINGVEPSPMLPNANVKLKLCGRDNFTQNLRIFWSTDKFGDQSHKETVLPTGMEYRSHQLQNPHDCAVKPIYAYGIEITKGVIIPGTANSKDGFTLVARRCDIAGARQETSGPIIQGKRTLRIENWWYAGKFPAGWIDTPLLDPNTLSGYVIFEFRALYDRDRSAWEPRWETSLAKKVCVHNDWRSFWWEGFSKISVLLSRAAENPTAIRSTTTLNTSSFASYPKPESCTGSKDRGTQTSPEPEYVDDSTAPGESTTAPTVNSLATAPVAPGAYTPTKMELLEEASQIFIRAMLEKMRNKEPEDDLWSYD</sequence>
<dbReference type="AlphaFoldDB" id="A0AAV9UP61"/>
<protein>
    <submittedName>
        <fullName evidence="2">Uncharacterized protein</fullName>
    </submittedName>
</protein>
<reference evidence="2 3" key="1">
    <citation type="submission" date="2019-10" db="EMBL/GenBank/DDBJ databases">
        <authorList>
            <person name="Palmer J.M."/>
        </authorList>
    </citation>
    <scope>NUCLEOTIDE SEQUENCE [LARGE SCALE GENOMIC DNA]</scope>
    <source>
        <strain evidence="2 3">TWF730</strain>
    </source>
</reference>
<name>A0AAV9UP61_9PEZI</name>
<feature type="compositionally biased region" description="Polar residues" evidence="1">
    <location>
        <begin position="268"/>
        <end position="281"/>
    </location>
</feature>